<dbReference type="InterPro" id="IPR014757">
    <property type="entry name" value="Tscrpt_reg_IclR_C"/>
</dbReference>
<dbReference type="InterPro" id="IPR036388">
    <property type="entry name" value="WH-like_DNA-bd_sf"/>
</dbReference>
<accession>A0ABV0IIT4</accession>
<evidence type="ECO:0000313" key="7">
    <source>
        <dbReference type="Proteomes" id="UP001484097"/>
    </source>
</evidence>
<keyword evidence="1" id="KW-0805">Transcription regulation</keyword>
<gene>
    <name evidence="6" type="ORF">ABDK96_10270</name>
</gene>
<protein>
    <submittedName>
        <fullName evidence="6">IclR family transcriptional regulator</fullName>
    </submittedName>
</protein>
<evidence type="ECO:0000256" key="1">
    <source>
        <dbReference type="ARBA" id="ARBA00023015"/>
    </source>
</evidence>
<dbReference type="Proteomes" id="UP001484097">
    <property type="component" value="Unassembled WGS sequence"/>
</dbReference>
<dbReference type="EMBL" id="JBDXMX010000004">
    <property type="protein sequence ID" value="MEO9248068.1"/>
    <property type="molecule type" value="Genomic_DNA"/>
</dbReference>
<evidence type="ECO:0000259" key="4">
    <source>
        <dbReference type="PROSITE" id="PS51077"/>
    </source>
</evidence>
<feature type="domain" description="HTH iclR-type" evidence="4">
    <location>
        <begin position="2"/>
        <end position="63"/>
    </location>
</feature>
<sequence length="252" mass="27336">MLQTAERALHVVRLVASRGEMTLTEVAGALQVSPSMAHRLLRTCAEAGYLDQELRHGPYTVGPVLRQVTADVTRGSTLPALLGGVLRQVAEGLLETTSLAVLEGRNIRFVLTEEGTHLVRIARPVRTVTPAHATAAGRAMLAGLSDDDLASRYQGRDLETVQPGTIQDWSQLEAELTKVRNRDWAIQVGEAQPGVAALAMPIRDGFGQTVAAVTVTVPYLRLSRSEDARSLARRLRPYADQMERRLASGSAR</sequence>
<dbReference type="Pfam" id="PF09339">
    <property type="entry name" value="HTH_IclR"/>
    <property type="match status" value="1"/>
</dbReference>
<feature type="domain" description="IclR-ED" evidence="5">
    <location>
        <begin position="64"/>
        <end position="248"/>
    </location>
</feature>
<dbReference type="PANTHER" id="PTHR30136:SF24">
    <property type="entry name" value="HTH-TYPE TRANSCRIPTIONAL REPRESSOR ALLR"/>
    <property type="match status" value="1"/>
</dbReference>
<dbReference type="PANTHER" id="PTHR30136">
    <property type="entry name" value="HELIX-TURN-HELIX TRANSCRIPTIONAL REGULATOR, ICLR FAMILY"/>
    <property type="match status" value="1"/>
</dbReference>
<proteinExistence type="predicted"/>
<dbReference type="PROSITE" id="PS51077">
    <property type="entry name" value="HTH_ICLR"/>
    <property type="match status" value="1"/>
</dbReference>
<organism evidence="6 7">
    <name type="scientific">Citricoccus nitrophenolicus</name>
    <dbReference type="NCBI Taxonomy" id="863575"/>
    <lineage>
        <taxon>Bacteria</taxon>
        <taxon>Bacillati</taxon>
        <taxon>Actinomycetota</taxon>
        <taxon>Actinomycetes</taxon>
        <taxon>Micrococcales</taxon>
        <taxon>Micrococcaceae</taxon>
        <taxon>Citricoccus</taxon>
    </lineage>
</organism>
<keyword evidence="3" id="KW-0804">Transcription</keyword>
<dbReference type="InterPro" id="IPR036390">
    <property type="entry name" value="WH_DNA-bd_sf"/>
</dbReference>
<dbReference type="SUPFAM" id="SSF46785">
    <property type="entry name" value="Winged helix' DNA-binding domain"/>
    <property type="match status" value="1"/>
</dbReference>
<evidence type="ECO:0000256" key="2">
    <source>
        <dbReference type="ARBA" id="ARBA00023125"/>
    </source>
</evidence>
<evidence type="ECO:0000256" key="3">
    <source>
        <dbReference type="ARBA" id="ARBA00023163"/>
    </source>
</evidence>
<keyword evidence="2" id="KW-0238">DNA-binding</keyword>
<dbReference type="InterPro" id="IPR005471">
    <property type="entry name" value="Tscrpt_reg_IclR_N"/>
</dbReference>
<dbReference type="InterPro" id="IPR050707">
    <property type="entry name" value="HTH_MetabolicPath_Reg"/>
</dbReference>
<dbReference type="PROSITE" id="PS51078">
    <property type="entry name" value="ICLR_ED"/>
    <property type="match status" value="1"/>
</dbReference>
<evidence type="ECO:0000313" key="6">
    <source>
        <dbReference type="EMBL" id="MEO9248068.1"/>
    </source>
</evidence>
<dbReference type="Pfam" id="PF01614">
    <property type="entry name" value="IclR_C"/>
    <property type="match status" value="1"/>
</dbReference>
<dbReference type="SUPFAM" id="SSF55781">
    <property type="entry name" value="GAF domain-like"/>
    <property type="match status" value="1"/>
</dbReference>
<dbReference type="SMART" id="SM00346">
    <property type="entry name" value="HTH_ICLR"/>
    <property type="match status" value="1"/>
</dbReference>
<evidence type="ECO:0000259" key="5">
    <source>
        <dbReference type="PROSITE" id="PS51078"/>
    </source>
</evidence>
<dbReference type="RefSeq" id="WP_347920685.1">
    <property type="nucleotide sequence ID" value="NZ_JBDXMX010000004.1"/>
</dbReference>
<dbReference type="Gene3D" id="3.30.450.40">
    <property type="match status" value="1"/>
</dbReference>
<reference evidence="6 7" key="1">
    <citation type="submission" date="2024-05" db="EMBL/GenBank/DDBJ databases">
        <authorList>
            <person name="Yi C."/>
        </authorList>
    </citation>
    <scope>NUCLEOTIDE SEQUENCE [LARGE SCALE GENOMIC DNA]</scope>
    <source>
        <strain evidence="6 7">XS13</strain>
    </source>
</reference>
<dbReference type="Gene3D" id="1.10.10.10">
    <property type="entry name" value="Winged helix-like DNA-binding domain superfamily/Winged helix DNA-binding domain"/>
    <property type="match status" value="1"/>
</dbReference>
<comment type="caution">
    <text evidence="6">The sequence shown here is derived from an EMBL/GenBank/DDBJ whole genome shotgun (WGS) entry which is preliminary data.</text>
</comment>
<keyword evidence="7" id="KW-1185">Reference proteome</keyword>
<dbReference type="InterPro" id="IPR029016">
    <property type="entry name" value="GAF-like_dom_sf"/>
</dbReference>
<name>A0ABV0IIT4_9MICC</name>